<gene>
    <name evidence="1" type="ORF">C4D60_Mb11t00020</name>
</gene>
<dbReference type="AlphaFoldDB" id="A0A4S8J0Q0"/>
<proteinExistence type="predicted"/>
<reference evidence="1 2" key="1">
    <citation type="journal article" date="2019" name="Nat. Plants">
        <title>Genome sequencing of Musa balbisiana reveals subgenome evolution and function divergence in polyploid bananas.</title>
        <authorList>
            <person name="Yao X."/>
        </authorList>
    </citation>
    <scope>NUCLEOTIDE SEQUENCE [LARGE SCALE GENOMIC DNA]</scope>
    <source>
        <strain evidence="2">cv. DH-PKW</strain>
        <tissue evidence="1">Leaves</tissue>
    </source>
</reference>
<accession>A0A4S8J0Q0</accession>
<organism evidence="1 2">
    <name type="scientific">Musa balbisiana</name>
    <name type="common">Banana</name>
    <dbReference type="NCBI Taxonomy" id="52838"/>
    <lineage>
        <taxon>Eukaryota</taxon>
        <taxon>Viridiplantae</taxon>
        <taxon>Streptophyta</taxon>
        <taxon>Embryophyta</taxon>
        <taxon>Tracheophyta</taxon>
        <taxon>Spermatophyta</taxon>
        <taxon>Magnoliopsida</taxon>
        <taxon>Liliopsida</taxon>
        <taxon>Zingiberales</taxon>
        <taxon>Musaceae</taxon>
        <taxon>Musa</taxon>
    </lineage>
</organism>
<sequence>MDMMGISIGCLWWKPLDQLSECGKFFMASQGGHRPQPVNECDIYSGSNDKDELWGELNLEMFDLGKEREKRKGGYVASDSGCDNNF</sequence>
<comment type="caution">
    <text evidence="1">The sequence shown here is derived from an EMBL/GenBank/DDBJ whole genome shotgun (WGS) entry which is preliminary data.</text>
</comment>
<evidence type="ECO:0000313" key="1">
    <source>
        <dbReference type="EMBL" id="THU54815.1"/>
    </source>
</evidence>
<dbReference type="EMBL" id="PYDT01000007">
    <property type="protein sequence ID" value="THU54815.1"/>
    <property type="molecule type" value="Genomic_DNA"/>
</dbReference>
<evidence type="ECO:0000313" key="2">
    <source>
        <dbReference type="Proteomes" id="UP000317650"/>
    </source>
</evidence>
<protein>
    <submittedName>
        <fullName evidence="1">Uncharacterized protein</fullName>
    </submittedName>
</protein>
<keyword evidence="2" id="KW-1185">Reference proteome</keyword>
<dbReference type="Proteomes" id="UP000317650">
    <property type="component" value="Chromosome 11"/>
</dbReference>
<name>A0A4S8J0Q0_MUSBA</name>